<dbReference type="Pfam" id="PF00057">
    <property type="entry name" value="Ldl_recept_a"/>
    <property type="match status" value="3"/>
</dbReference>
<evidence type="ECO:0000256" key="6">
    <source>
        <dbReference type="ARBA" id="ARBA00023136"/>
    </source>
</evidence>
<evidence type="ECO:0000256" key="3">
    <source>
        <dbReference type="ARBA" id="ARBA00022692"/>
    </source>
</evidence>
<dbReference type="GO" id="GO:0012505">
    <property type="term" value="C:endomembrane system"/>
    <property type="evidence" value="ECO:0007669"/>
    <property type="project" value="UniProtKB-SubCell"/>
</dbReference>
<sequence>MTSAEILSDGFIPGMAVIPLLTAKVFTAPKTPVFCCPGWCSFWWRASPSSSGVLANNSCLTHQIPCDGICATVCDGFVDCSDKQDESEVRCKAIICSSAEDRVGDMNPENLGDTISGLEAKFKCAYGGCLERNLICNGHKDCWDGSDETSDLCATQTCSRRQFQCAYGACVRRVWKCNGKPHCVDNSDETAEVCRNNRCSSAKFQCDYGGCINKKFKCNGKVDCIDSSDESEKTCGPNHILTTTTTTTTPQTPPTGPPGTLLIPVGPPSDGGCTRDGLCACPSPYTHLCVPCDNTQACERIDEGVCNIETERETALRRVKVNVLVCGTQPVLDDTCGSAGKVPVLSLVSAECWGIITLMQCQADGMWHSYGTLHTHSVLPTSRLCQPQLVNSPGVTGD</sequence>
<dbReference type="InterPro" id="IPR036055">
    <property type="entry name" value="LDL_receptor-like_sf"/>
</dbReference>
<name>A0AAE1UH99_9EUCA</name>
<comment type="caution">
    <text evidence="8">Lacks conserved residue(s) required for the propagation of feature annotation.</text>
</comment>
<dbReference type="Gene3D" id="4.10.400.10">
    <property type="entry name" value="Low-density Lipoprotein Receptor"/>
    <property type="match status" value="3"/>
</dbReference>
<organism evidence="9 10">
    <name type="scientific">Petrolisthes manimaculis</name>
    <dbReference type="NCBI Taxonomy" id="1843537"/>
    <lineage>
        <taxon>Eukaryota</taxon>
        <taxon>Metazoa</taxon>
        <taxon>Ecdysozoa</taxon>
        <taxon>Arthropoda</taxon>
        <taxon>Crustacea</taxon>
        <taxon>Multicrustacea</taxon>
        <taxon>Malacostraca</taxon>
        <taxon>Eumalacostraca</taxon>
        <taxon>Eucarida</taxon>
        <taxon>Decapoda</taxon>
        <taxon>Pleocyemata</taxon>
        <taxon>Anomura</taxon>
        <taxon>Galatheoidea</taxon>
        <taxon>Porcellanidae</taxon>
        <taxon>Petrolisthes</taxon>
    </lineage>
</organism>
<dbReference type="AlphaFoldDB" id="A0AAE1UH99"/>
<reference evidence="9" key="1">
    <citation type="submission" date="2023-11" db="EMBL/GenBank/DDBJ databases">
        <title>Genome assemblies of two species of porcelain crab, Petrolisthes cinctipes and Petrolisthes manimaculis (Anomura: Porcellanidae).</title>
        <authorList>
            <person name="Angst P."/>
        </authorList>
    </citation>
    <scope>NUCLEOTIDE SEQUENCE</scope>
    <source>
        <strain evidence="9">PB745_02</strain>
        <tissue evidence="9">Gill</tissue>
    </source>
</reference>
<keyword evidence="3" id="KW-0812">Transmembrane</keyword>
<evidence type="ECO:0000256" key="2">
    <source>
        <dbReference type="ARBA" id="ARBA00004308"/>
    </source>
</evidence>
<dbReference type="SMART" id="SM00192">
    <property type="entry name" value="LDLa"/>
    <property type="match status" value="4"/>
</dbReference>
<dbReference type="PANTHER" id="PTHR24270:SF61">
    <property type="entry name" value="EGF-LIKE DOMAIN-CONTAINING PROTEIN"/>
    <property type="match status" value="1"/>
</dbReference>
<dbReference type="PROSITE" id="PS50068">
    <property type="entry name" value="LDLRA_2"/>
    <property type="match status" value="3"/>
</dbReference>
<comment type="caution">
    <text evidence="9">The sequence shown here is derived from an EMBL/GenBank/DDBJ whole genome shotgun (WGS) entry which is preliminary data.</text>
</comment>
<evidence type="ECO:0000256" key="7">
    <source>
        <dbReference type="ARBA" id="ARBA00023157"/>
    </source>
</evidence>
<evidence type="ECO:0000256" key="1">
    <source>
        <dbReference type="ARBA" id="ARBA00004167"/>
    </source>
</evidence>
<comment type="subcellular location">
    <subcellularLocation>
        <location evidence="2">Endomembrane system</location>
    </subcellularLocation>
    <subcellularLocation>
        <location evidence="1">Membrane</location>
        <topology evidence="1">Single-pass membrane protein</topology>
    </subcellularLocation>
</comment>
<evidence type="ECO:0000256" key="8">
    <source>
        <dbReference type="PROSITE-ProRule" id="PRU00124"/>
    </source>
</evidence>
<dbReference type="GO" id="GO:0005886">
    <property type="term" value="C:plasma membrane"/>
    <property type="evidence" value="ECO:0007669"/>
    <property type="project" value="TreeGrafter"/>
</dbReference>
<dbReference type="SUPFAM" id="SSF57424">
    <property type="entry name" value="LDL receptor-like module"/>
    <property type="match status" value="3"/>
</dbReference>
<keyword evidence="7 8" id="KW-1015">Disulfide bond</keyword>
<dbReference type="InterPro" id="IPR050685">
    <property type="entry name" value="LDLR"/>
</dbReference>
<evidence type="ECO:0000313" key="10">
    <source>
        <dbReference type="Proteomes" id="UP001292094"/>
    </source>
</evidence>
<dbReference type="PROSITE" id="PS01209">
    <property type="entry name" value="LDLRA_1"/>
    <property type="match status" value="1"/>
</dbReference>
<evidence type="ECO:0000256" key="5">
    <source>
        <dbReference type="ARBA" id="ARBA00022989"/>
    </source>
</evidence>
<evidence type="ECO:0000313" key="9">
    <source>
        <dbReference type="EMBL" id="KAK4324618.1"/>
    </source>
</evidence>
<dbReference type="PRINTS" id="PR00261">
    <property type="entry name" value="LDLRECEPTOR"/>
</dbReference>
<accession>A0AAE1UH99</accession>
<keyword evidence="5" id="KW-1133">Transmembrane helix</keyword>
<gene>
    <name evidence="9" type="ORF">Pmani_004761</name>
</gene>
<dbReference type="GO" id="GO:0016192">
    <property type="term" value="P:vesicle-mediated transport"/>
    <property type="evidence" value="ECO:0007669"/>
    <property type="project" value="UniProtKB-ARBA"/>
</dbReference>
<keyword evidence="10" id="KW-1185">Reference proteome</keyword>
<dbReference type="InterPro" id="IPR023415">
    <property type="entry name" value="LDLR_class-A_CS"/>
</dbReference>
<dbReference type="InterPro" id="IPR002172">
    <property type="entry name" value="LDrepeatLR_classA_rpt"/>
</dbReference>
<keyword evidence="6" id="KW-0472">Membrane</keyword>
<evidence type="ECO:0000256" key="4">
    <source>
        <dbReference type="ARBA" id="ARBA00022737"/>
    </source>
</evidence>
<dbReference type="EMBL" id="JAWZYT010000346">
    <property type="protein sequence ID" value="KAK4324618.1"/>
    <property type="molecule type" value="Genomic_DNA"/>
</dbReference>
<dbReference type="Proteomes" id="UP001292094">
    <property type="component" value="Unassembled WGS sequence"/>
</dbReference>
<keyword evidence="4" id="KW-0677">Repeat</keyword>
<feature type="disulfide bond" evidence="8">
    <location>
        <begin position="165"/>
        <end position="183"/>
    </location>
</feature>
<proteinExistence type="predicted"/>
<feature type="disulfide bond" evidence="8">
    <location>
        <begin position="158"/>
        <end position="170"/>
    </location>
</feature>
<feature type="disulfide bond" evidence="8">
    <location>
        <begin position="124"/>
        <end position="142"/>
    </location>
</feature>
<feature type="disulfide bond" evidence="8">
    <location>
        <begin position="199"/>
        <end position="211"/>
    </location>
</feature>
<dbReference type="PANTHER" id="PTHR24270">
    <property type="entry name" value="LOW-DENSITY LIPOPROTEIN RECEPTOR-RELATED"/>
    <property type="match status" value="1"/>
</dbReference>
<protein>
    <submittedName>
        <fullName evidence="9">Uncharacterized protein</fullName>
    </submittedName>
</protein>
<feature type="disulfide bond" evidence="8">
    <location>
        <begin position="206"/>
        <end position="224"/>
    </location>
</feature>
<dbReference type="CDD" id="cd00112">
    <property type="entry name" value="LDLa"/>
    <property type="match status" value="3"/>
</dbReference>